<evidence type="ECO:0000256" key="3">
    <source>
        <dbReference type="SAM" id="MobiDB-lite"/>
    </source>
</evidence>
<name>A0A1S1Q6D9_9ACTN</name>
<feature type="region of interest" description="Disordered" evidence="3">
    <location>
        <begin position="181"/>
        <end position="215"/>
    </location>
</feature>
<evidence type="ECO:0000259" key="4">
    <source>
        <dbReference type="Pfam" id="PF13439"/>
    </source>
</evidence>
<dbReference type="OrthoDB" id="8878585at2"/>
<keyword evidence="6" id="KW-1185">Reference proteome</keyword>
<dbReference type="PANTHER" id="PTHR12526:SF510">
    <property type="entry name" value="D-INOSITOL 3-PHOSPHATE GLYCOSYLTRANSFERASE"/>
    <property type="match status" value="1"/>
</dbReference>
<dbReference type="RefSeq" id="WP_071091754.1">
    <property type="nucleotide sequence ID" value="NZ_MBLM01000173.1"/>
</dbReference>
<dbReference type="CDD" id="cd03811">
    <property type="entry name" value="GT4_GT28_WabH-like"/>
    <property type="match status" value="1"/>
</dbReference>
<dbReference type="Pfam" id="PF13692">
    <property type="entry name" value="Glyco_trans_1_4"/>
    <property type="match status" value="1"/>
</dbReference>
<comment type="caution">
    <text evidence="5">The sequence shown here is derived from an EMBL/GenBank/DDBJ whole genome shotgun (WGS) entry which is preliminary data.</text>
</comment>
<proteinExistence type="predicted"/>
<dbReference type="Proteomes" id="UP000179627">
    <property type="component" value="Unassembled WGS sequence"/>
</dbReference>
<dbReference type="Gene3D" id="3.40.50.2000">
    <property type="entry name" value="Glycogen Phosphorylase B"/>
    <property type="match status" value="2"/>
</dbReference>
<feature type="domain" description="Glycosyltransferase subfamily 4-like N-terminal" evidence="4">
    <location>
        <begin position="17"/>
        <end position="179"/>
    </location>
</feature>
<dbReference type="AlphaFoldDB" id="A0A1S1Q6D9"/>
<evidence type="ECO:0000313" key="6">
    <source>
        <dbReference type="Proteomes" id="UP000179627"/>
    </source>
</evidence>
<gene>
    <name evidence="5" type="ORF">CC117_30170</name>
</gene>
<reference evidence="6" key="1">
    <citation type="submission" date="2016-07" db="EMBL/GenBank/DDBJ databases">
        <title>Sequence Frankia sp. strain CcI1.17.</title>
        <authorList>
            <person name="Ghodhbane-Gtari F."/>
            <person name="Swanson E."/>
            <person name="Gueddou A."/>
            <person name="Morris K."/>
            <person name="Hezbri K."/>
            <person name="Ktari A."/>
            <person name="Nouioui I."/>
            <person name="Abebe-Akele F."/>
            <person name="Simpson S."/>
            <person name="Thomas K."/>
            <person name="Gtari M."/>
            <person name="Tisa L.S."/>
            <person name="Hurst S."/>
        </authorList>
    </citation>
    <scope>NUCLEOTIDE SEQUENCE [LARGE SCALE GENOMIC DNA]</scope>
    <source>
        <strain evidence="6">Cc1.17</strain>
    </source>
</reference>
<dbReference type="InterPro" id="IPR028098">
    <property type="entry name" value="Glyco_trans_4-like_N"/>
</dbReference>
<organism evidence="5 6">
    <name type="scientific">Parafrankia colletiae</name>
    <dbReference type="NCBI Taxonomy" id="573497"/>
    <lineage>
        <taxon>Bacteria</taxon>
        <taxon>Bacillati</taxon>
        <taxon>Actinomycetota</taxon>
        <taxon>Actinomycetes</taxon>
        <taxon>Frankiales</taxon>
        <taxon>Frankiaceae</taxon>
        <taxon>Parafrankia</taxon>
    </lineage>
</organism>
<accession>A0A1S1Q6D9</accession>
<dbReference type="Pfam" id="PF13439">
    <property type="entry name" value="Glyco_transf_4"/>
    <property type="match status" value="1"/>
</dbReference>
<dbReference type="EMBL" id="MBLM01000173">
    <property type="protein sequence ID" value="OHV28682.1"/>
    <property type="molecule type" value="Genomic_DNA"/>
</dbReference>
<evidence type="ECO:0000313" key="5">
    <source>
        <dbReference type="EMBL" id="OHV28682.1"/>
    </source>
</evidence>
<protein>
    <submittedName>
        <fullName evidence="5">Glycosyl transferase family 1</fullName>
    </submittedName>
</protein>
<dbReference type="SUPFAM" id="SSF53756">
    <property type="entry name" value="UDP-Glycosyltransferase/glycogen phosphorylase"/>
    <property type="match status" value="1"/>
</dbReference>
<keyword evidence="1" id="KW-0328">Glycosyltransferase</keyword>
<evidence type="ECO:0000256" key="1">
    <source>
        <dbReference type="ARBA" id="ARBA00022676"/>
    </source>
</evidence>
<keyword evidence="2 5" id="KW-0808">Transferase</keyword>
<sequence>MAGRTVLFAHASAELYGADRMLLDSVRAVIATGGRAVVVLPGDGPLRPLLTRAGAEVRAIDIPVLRKHYLRPDRALGLAARMAVAVGRLTGVIRRIRPDAVYVNTLTIPSWLVAARLCRVPCLVHVHEAERTGRLVGVVLTAPLLLARIVVVNSAAAAHILAHHVPALAGRTRLVHNGVAGPAGPVRALPPDRPGRPDRLGGPGGPGGSGSPGRPCRLLVVGRLSPRKGTDVAINAALRLRDAGRDVRLDLVGSTFDGYEWYERELRRLADAPGLAGHVHFHGFQPDTGPFLDAADIVLVPSRVEPFGNVAVEALLAGRPLVASATQGLLEIVAAERTGLLVPPDDPVALATAVGRLLDDWPLATRLAAAGHADAADRFSTEQYHARISRLVDGLIDTPPTPRW</sequence>
<dbReference type="GO" id="GO:0016757">
    <property type="term" value="F:glycosyltransferase activity"/>
    <property type="evidence" value="ECO:0007669"/>
    <property type="project" value="UniProtKB-KW"/>
</dbReference>
<feature type="compositionally biased region" description="Gly residues" evidence="3">
    <location>
        <begin position="201"/>
        <end position="211"/>
    </location>
</feature>
<evidence type="ECO:0000256" key="2">
    <source>
        <dbReference type="ARBA" id="ARBA00022679"/>
    </source>
</evidence>
<dbReference type="PANTHER" id="PTHR12526">
    <property type="entry name" value="GLYCOSYLTRANSFERASE"/>
    <property type="match status" value="1"/>
</dbReference>